<dbReference type="Gene3D" id="1.10.287.470">
    <property type="entry name" value="Helix hairpin bin"/>
    <property type="match status" value="1"/>
</dbReference>
<dbReference type="Gene3D" id="2.40.50.100">
    <property type="match status" value="2"/>
</dbReference>
<organism evidence="7 8">
    <name type="scientific">Tepidibacter thalassicus DSM 15285</name>
    <dbReference type="NCBI Taxonomy" id="1123350"/>
    <lineage>
        <taxon>Bacteria</taxon>
        <taxon>Bacillati</taxon>
        <taxon>Bacillota</taxon>
        <taxon>Clostridia</taxon>
        <taxon>Peptostreptococcales</taxon>
        <taxon>Peptostreptococcaceae</taxon>
        <taxon>Tepidibacter</taxon>
    </lineage>
</organism>
<dbReference type="GO" id="GO:0030313">
    <property type="term" value="C:cell envelope"/>
    <property type="evidence" value="ECO:0007669"/>
    <property type="project" value="UniProtKB-SubCell"/>
</dbReference>
<dbReference type="InterPro" id="IPR030190">
    <property type="entry name" value="MacA_alpha-hairpin_sf"/>
</dbReference>
<name>A0A1M5R9D2_9FIRM</name>
<keyword evidence="4" id="KW-0732">Signal</keyword>
<keyword evidence="8" id="KW-1185">Reference proteome</keyword>
<evidence type="ECO:0000256" key="2">
    <source>
        <dbReference type="ARBA" id="ARBA00023054"/>
    </source>
</evidence>
<feature type="coiled-coil region" evidence="3">
    <location>
        <begin position="74"/>
        <end position="115"/>
    </location>
</feature>
<feature type="domain" description="YknX-like beta-barrel" evidence="6">
    <location>
        <begin position="254"/>
        <end position="335"/>
    </location>
</feature>
<evidence type="ECO:0000313" key="8">
    <source>
        <dbReference type="Proteomes" id="UP000242520"/>
    </source>
</evidence>
<dbReference type="RefSeq" id="WP_072724782.1">
    <property type="nucleotide sequence ID" value="NZ_FQXH01000011.1"/>
</dbReference>
<dbReference type="EMBL" id="FQXH01000011">
    <property type="protein sequence ID" value="SHH22669.1"/>
    <property type="molecule type" value="Genomic_DNA"/>
</dbReference>
<dbReference type="GO" id="GO:1990961">
    <property type="term" value="P:xenobiotic detoxification by transmembrane export across the plasma membrane"/>
    <property type="evidence" value="ECO:0007669"/>
    <property type="project" value="InterPro"/>
</dbReference>
<accession>A0A1M5R9D2</accession>
<dbReference type="PANTHER" id="PTHR32347">
    <property type="entry name" value="EFFLUX SYSTEM COMPONENT YKNX-RELATED"/>
    <property type="match status" value="1"/>
</dbReference>
<dbReference type="PANTHER" id="PTHR32347:SF23">
    <property type="entry name" value="BLL5650 PROTEIN"/>
    <property type="match status" value="1"/>
</dbReference>
<feature type="chain" id="PRO_5039363637" evidence="4">
    <location>
        <begin position="21"/>
        <end position="339"/>
    </location>
</feature>
<dbReference type="InterPro" id="IPR058636">
    <property type="entry name" value="Beta-barrel_YknX"/>
</dbReference>
<protein>
    <submittedName>
        <fullName evidence="7">HlyD family secretion protein</fullName>
    </submittedName>
</protein>
<evidence type="ECO:0000256" key="4">
    <source>
        <dbReference type="SAM" id="SignalP"/>
    </source>
</evidence>
<dbReference type="InterPro" id="IPR050465">
    <property type="entry name" value="UPF0194_transport"/>
</dbReference>
<dbReference type="Pfam" id="PF25990">
    <property type="entry name" value="Beta-barrel_YknX"/>
    <property type="match status" value="1"/>
</dbReference>
<dbReference type="Gene3D" id="6.10.140.1990">
    <property type="match status" value="1"/>
</dbReference>
<evidence type="ECO:0000313" key="7">
    <source>
        <dbReference type="EMBL" id="SHH22669.1"/>
    </source>
</evidence>
<dbReference type="SUPFAM" id="SSF111369">
    <property type="entry name" value="HlyD-like secretion proteins"/>
    <property type="match status" value="2"/>
</dbReference>
<dbReference type="Gene3D" id="2.40.30.170">
    <property type="match status" value="1"/>
</dbReference>
<reference evidence="8" key="1">
    <citation type="submission" date="2016-11" db="EMBL/GenBank/DDBJ databases">
        <authorList>
            <person name="Varghese N."/>
            <person name="Submissions S."/>
        </authorList>
    </citation>
    <scope>NUCLEOTIDE SEQUENCE [LARGE SCALE GENOMIC DNA]</scope>
    <source>
        <strain evidence="8">DSM 15285</strain>
    </source>
</reference>
<proteinExistence type="predicted"/>
<dbReference type="Pfam" id="PF25917">
    <property type="entry name" value="BSH_RND"/>
    <property type="match status" value="1"/>
</dbReference>
<keyword evidence="2 3" id="KW-0175">Coiled coil</keyword>
<dbReference type="PROSITE" id="PS51257">
    <property type="entry name" value="PROKAR_LIPOPROTEIN"/>
    <property type="match status" value="1"/>
</dbReference>
<dbReference type="Proteomes" id="UP000242520">
    <property type="component" value="Unassembled WGS sequence"/>
</dbReference>
<sequence length="339" mass="37269">MKSKSIIFIFLLSISLLLFGCSSTEDVKKDEKFQGVIEAQEVDINSKIPGKIGEIKFEEGQEIKEGDVIAVIDSKELKAKKEQMEALVSAAKAQYEAAQSQVNAANSQLTKAQNGARTQEIAQAQAYYDLMAKTYDRVEKLYEKGAVSAQKRDEVKAQLDIAKEKLNMAKEGARSEDISGAQALVASAMNMAEAARGKYEQAKAGLEEVNAYIQDTFIKSPINGTVTLINVDKGELVSTGMSIATVSDLNNIWIEVNVDETKLNEVYEGQEAKITVPAFKDKVFKGKVVRVNRKPDFAVKKATNDNGNYDIVSYGVKIKIENEEGLLRPGMTAFVDFIK</sequence>
<dbReference type="OrthoDB" id="250565at2"/>
<evidence type="ECO:0000256" key="1">
    <source>
        <dbReference type="ARBA" id="ARBA00004196"/>
    </source>
</evidence>
<comment type="subcellular location">
    <subcellularLocation>
        <location evidence="1">Cell envelope</location>
    </subcellularLocation>
</comment>
<dbReference type="InterPro" id="IPR058625">
    <property type="entry name" value="MdtA-like_BSH"/>
</dbReference>
<dbReference type="STRING" id="1123350.SAMN02744040_01276"/>
<feature type="signal peptide" evidence="4">
    <location>
        <begin position="1"/>
        <end position="20"/>
    </location>
</feature>
<dbReference type="AlphaFoldDB" id="A0A1M5R9D2"/>
<gene>
    <name evidence="7" type="ORF">SAMN02744040_01276</name>
</gene>
<feature type="domain" description="Multidrug resistance protein MdtA-like barrel-sandwich hybrid" evidence="5">
    <location>
        <begin position="41"/>
        <end position="245"/>
    </location>
</feature>
<evidence type="ECO:0000256" key="3">
    <source>
        <dbReference type="SAM" id="Coils"/>
    </source>
</evidence>
<dbReference type="GO" id="GO:1990195">
    <property type="term" value="C:macrolide transmembrane transporter complex"/>
    <property type="evidence" value="ECO:0007669"/>
    <property type="project" value="InterPro"/>
</dbReference>
<evidence type="ECO:0000259" key="5">
    <source>
        <dbReference type="Pfam" id="PF25917"/>
    </source>
</evidence>
<evidence type="ECO:0000259" key="6">
    <source>
        <dbReference type="Pfam" id="PF25990"/>
    </source>
</evidence>
<dbReference type="GO" id="GO:0019898">
    <property type="term" value="C:extrinsic component of membrane"/>
    <property type="evidence" value="ECO:0007669"/>
    <property type="project" value="InterPro"/>
</dbReference>